<dbReference type="GO" id="GO:0006937">
    <property type="term" value="P:regulation of muscle contraction"/>
    <property type="evidence" value="ECO:0007669"/>
    <property type="project" value="TreeGrafter"/>
</dbReference>
<dbReference type="GO" id="GO:0043266">
    <property type="term" value="P:regulation of potassium ion transport"/>
    <property type="evidence" value="ECO:0007669"/>
    <property type="project" value="TreeGrafter"/>
</dbReference>
<feature type="transmembrane region" description="Helical" evidence="8">
    <location>
        <begin position="118"/>
        <end position="138"/>
    </location>
</feature>
<dbReference type="GO" id="GO:0005886">
    <property type="term" value="C:plasma membrane"/>
    <property type="evidence" value="ECO:0007669"/>
    <property type="project" value="TreeGrafter"/>
</dbReference>
<dbReference type="Gene3D" id="1.20.1250.20">
    <property type="entry name" value="MFS general substrate transporter like domains"/>
    <property type="match status" value="2"/>
</dbReference>
<gene>
    <name evidence="9" type="ORF">DGAL_LOCUS13960</name>
</gene>
<dbReference type="PANTHER" id="PTHR19444">
    <property type="entry name" value="UNC-93 RELATED"/>
    <property type="match status" value="1"/>
</dbReference>
<evidence type="ECO:0000256" key="8">
    <source>
        <dbReference type="SAM" id="Phobius"/>
    </source>
</evidence>
<comment type="similarity">
    <text evidence="2">Belongs to the unc-93 family.</text>
</comment>
<dbReference type="OrthoDB" id="78663at2759"/>
<dbReference type="InterPro" id="IPR051951">
    <property type="entry name" value="UNC-93_regulatory"/>
</dbReference>
<evidence type="ECO:0000256" key="3">
    <source>
        <dbReference type="ARBA" id="ARBA00022692"/>
    </source>
</evidence>
<evidence type="ECO:0000313" key="10">
    <source>
        <dbReference type="Proteomes" id="UP000789390"/>
    </source>
</evidence>
<evidence type="ECO:0008006" key="11">
    <source>
        <dbReference type="Google" id="ProtNLM"/>
    </source>
</evidence>
<dbReference type="Pfam" id="PF05978">
    <property type="entry name" value="UNC-93"/>
    <property type="match status" value="1"/>
</dbReference>
<feature type="transmembrane region" description="Helical" evidence="8">
    <location>
        <begin position="434"/>
        <end position="453"/>
    </location>
</feature>
<organism evidence="9 10">
    <name type="scientific">Daphnia galeata</name>
    <dbReference type="NCBI Taxonomy" id="27404"/>
    <lineage>
        <taxon>Eukaryota</taxon>
        <taxon>Metazoa</taxon>
        <taxon>Ecdysozoa</taxon>
        <taxon>Arthropoda</taxon>
        <taxon>Crustacea</taxon>
        <taxon>Branchiopoda</taxon>
        <taxon>Diplostraca</taxon>
        <taxon>Cladocera</taxon>
        <taxon>Anomopoda</taxon>
        <taxon>Daphniidae</taxon>
        <taxon>Daphnia</taxon>
    </lineage>
</organism>
<keyword evidence="3 8" id="KW-0812">Transmembrane</keyword>
<feature type="region of interest" description="Disordered" evidence="7">
    <location>
        <begin position="1"/>
        <end position="61"/>
    </location>
</feature>
<name>A0A8J2WT17_9CRUS</name>
<evidence type="ECO:0000256" key="4">
    <source>
        <dbReference type="ARBA" id="ARBA00022989"/>
    </source>
</evidence>
<evidence type="ECO:0000256" key="6">
    <source>
        <dbReference type="ARBA" id="ARBA00023180"/>
    </source>
</evidence>
<evidence type="ECO:0000256" key="5">
    <source>
        <dbReference type="ARBA" id="ARBA00023136"/>
    </source>
</evidence>
<reference evidence="9" key="1">
    <citation type="submission" date="2021-11" db="EMBL/GenBank/DDBJ databases">
        <authorList>
            <person name="Schell T."/>
        </authorList>
    </citation>
    <scope>NUCLEOTIDE SEQUENCE</scope>
    <source>
        <strain evidence="9">M5</strain>
    </source>
</reference>
<dbReference type="FunFam" id="1.20.1250.20:FF:000290">
    <property type="entry name" value="Unc-93 homolog A"/>
    <property type="match status" value="1"/>
</dbReference>
<evidence type="ECO:0000256" key="1">
    <source>
        <dbReference type="ARBA" id="ARBA00004141"/>
    </source>
</evidence>
<feature type="transmembrane region" description="Helical" evidence="8">
    <location>
        <begin position="474"/>
        <end position="492"/>
    </location>
</feature>
<dbReference type="CDD" id="cd17406">
    <property type="entry name" value="MFS_unc93A_like"/>
    <property type="match status" value="1"/>
</dbReference>
<feature type="transmembrane region" description="Helical" evidence="8">
    <location>
        <begin position="409"/>
        <end position="428"/>
    </location>
</feature>
<dbReference type="Proteomes" id="UP000789390">
    <property type="component" value="Unassembled WGS sequence"/>
</dbReference>
<accession>A0A8J2WT17</accession>
<dbReference type="SUPFAM" id="SSF103473">
    <property type="entry name" value="MFS general substrate transporter"/>
    <property type="match status" value="1"/>
</dbReference>
<feature type="transmembrane region" description="Helical" evidence="8">
    <location>
        <begin position="80"/>
        <end position="98"/>
    </location>
</feature>
<feature type="transmembrane region" description="Helical" evidence="8">
    <location>
        <begin position="286"/>
        <end position="308"/>
    </location>
</feature>
<evidence type="ECO:0000313" key="9">
    <source>
        <dbReference type="EMBL" id="CAH0110394.1"/>
    </source>
</evidence>
<comment type="subcellular location">
    <subcellularLocation>
        <location evidence="1">Membrane</location>
        <topology evidence="1">Multi-pass membrane protein</topology>
    </subcellularLocation>
</comment>
<keyword evidence="10" id="KW-1185">Reference proteome</keyword>
<feature type="transmembrane region" description="Helical" evidence="8">
    <location>
        <begin position="211"/>
        <end position="229"/>
    </location>
</feature>
<dbReference type="InterPro" id="IPR010291">
    <property type="entry name" value="Ion_channel_UNC-93"/>
</dbReference>
<feature type="compositionally biased region" description="Polar residues" evidence="7">
    <location>
        <begin position="48"/>
        <end position="59"/>
    </location>
</feature>
<dbReference type="GO" id="GO:0055120">
    <property type="term" value="C:striated muscle dense body"/>
    <property type="evidence" value="ECO:0007669"/>
    <property type="project" value="TreeGrafter"/>
</dbReference>
<evidence type="ECO:0000256" key="7">
    <source>
        <dbReference type="SAM" id="MobiDB-lite"/>
    </source>
</evidence>
<dbReference type="EMBL" id="CAKKLH010000303">
    <property type="protein sequence ID" value="CAH0110394.1"/>
    <property type="molecule type" value="Genomic_DNA"/>
</dbReference>
<protein>
    <recommendedName>
        <fullName evidence="11">UNC93-like protein</fullName>
    </recommendedName>
</protein>
<keyword evidence="6" id="KW-0325">Glycoprotein</keyword>
<proteinExistence type="inferred from homology"/>
<keyword evidence="4 8" id="KW-1133">Transmembrane helix</keyword>
<sequence>MGNPIEAESGEVNAGYVPTVEDNLGSEKPPPYSSDVGEKGTTIDPVVSKNQNPNFQNENDGMKPVRLMSEAEIRKEKMRIWKNVAVISLSFMCLFTAFNSVGNLQSSINADAGLGTTASATIYVALLVSCMFVPTWLIKTIKCKWTMVFCQLCYSVYIIAQFWPSFATLIPAAIILGIGAAPMWSAKCTYLTQIGNRYAALIGDNSAEPSITRFFGVFFMVFQTSQIWGNLISSLVLSMDKANQTEVNDGVLEFCGANFCNSRNLTNITGDGSVTSPLQRPDEAQIQMLTGILLGFALLASAIMALLVDPLSRFGEAARQGSSTGKTGIALLFATFQHMRNPYQLLIIPLTLWSGFEQAFLTAEFTAAYISCAWGVQHVGFVLICYGAADAIGSITCGSIVKRVGRIPIFVFGALLNAALIIALFLWRPDPSNAVVFFVIAAFWGLADSIWQTQINSFYGVIFSGSEEAAFSNYRLWESLGFAIAFAYSFALCANAKLWVLVGVLSAGMIGYLTIESIESRKSKTKAEKE</sequence>
<evidence type="ECO:0000256" key="2">
    <source>
        <dbReference type="ARBA" id="ARBA00009172"/>
    </source>
</evidence>
<dbReference type="PANTHER" id="PTHR19444:SF13">
    <property type="entry name" value="PROTEIN UNC-93 HOMOLOG A"/>
    <property type="match status" value="1"/>
</dbReference>
<dbReference type="GO" id="GO:0015459">
    <property type="term" value="F:potassium channel regulator activity"/>
    <property type="evidence" value="ECO:0007669"/>
    <property type="project" value="TreeGrafter"/>
</dbReference>
<keyword evidence="5 8" id="KW-0472">Membrane</keyword>
<feature type="transmembrane region" description="Helical" evidence="8">
    <location>
        <begin position="169"/>
        <end position="190"/>
    </location>
</feature>
<dbReference type="InterPro" id="IPR036259">
    <property type="entry name" value="MFS_trans_sf"/>
</dbReference>
<dbReference type="AlphaFoldDB" id="A0A8J2WT17"/>
<feature type="transmembrane region" description="Helical" evidence="8">
    <location>
        <begin position="343"/>
        <end position="361"/>
    </location>
</feature>
<comment type="caution">
    <text evidence="9">The sequence shown here is derived from an EMBL/GenBank/DDBJ whole genome shotgun (WGS) entry which is preliminary data.</text>
</comment>